<gene>
    <name evidence="1" type="ORF">ROI90_08990</name>
</gene>
<dbReference type="Proteomes" id="UP001250698">
    <property type="component" value="Unassembled WGS sequence"/>
</dbReference>
<accession>A0ABU3TGM7</accession>
<sequence>MSRLEPSVFLRLGGAKVLPWLQGQVVLSLSLAAGGRTHSPNKAVYAMKMEPAFTSFGLVIYPHRFKE</sequence>
<keyword evidence="2" id="KW-1185">Reference proteome</keyword>
<evidence type="ECO:0000313" key="1">
    <source>
        <dbReference type="EMBL" id="MDU0370524.1"/>
    </source>
</evidence>
<proteinExistence type="predicted"/>
<comment type="caution">
    <text evidence="1">The sequence shown here is derived from an EMBL/GenBank/DDBJ whole genome shotgun (WGS) entry which is preliminary data.</text>
</comment>
<protein>
    <submittedName>
        <fullName evidence="1">Uncharacterized protein</fullName>
    </submittedName>
</protein>
<reference evidence="1 2" key="1">
    <citation type="submission" date="2023-10" db="EMBL/GenBank/DDBJ databases">
        <title>Hymenobacter endophyticus sp. nov., an isolate from the leaf tissues of wheat.</title>
        <authorList>
            <person name="Dai Y."/>
        </authorList>
    </citation>
    <scope>NUCLEOTIDE SEQUENCE [LARGE SCALE GENOMIC DNA]</scope>
    <source>
        <strain evidence="1 2">ZK17L-C2</strain>
    </source>
</reference>
<dbReference type="EMBL" id="JAWDJT010000004">
    <property type="protein sequence ID" value="MDU0370524.1"/>
    <property type="molecule type" value="Genomic_DNA"/>
</dbReference>
<evidence type="ECO:0000313" key="2">
    <source>
        <dbReference type="Proteomes" id="UP001250698"/>
    </source>
</evidence>
<dbReference type="RefSeq" id="WP_315998004.1">
    <property type="nucleotide sequence ID" value="NZ_JAWDJT010000004.1"/>
</dbReference>
<organism evidence="1 2">
    <name type="scientific">Hymenobacter endophyticus</name>
    <dbReference type="NCBI Taxonomy" id="3076335"/>
    <lineage>
        <taxon>Bacteria</taxon>
        <taxon>Pseudomonadati</taxon>
        <taxon>Bacteroidota</taxon>
        <taxon>Cytophagia</taxon>
        <taxon>Cytophagales</taxon>
        <taxon>Hymenobacteraceae</taxon>
        <taxon>Hymenobacter</taxon>
    </lineage>
</organism>
<name>A0ABU3TGM7_9BACT</name>